<reference evidence="1 2" key="1">
    <citation type="submission" date="2018-09" db="EMBL/GenBank/DDBJ databases">
        <authorList>
            <person name="Postec A."/>
        </authorList>
    </citation>
    <scope>NUCLEOTIDE SEQUENCE [LARGE SCALE GENOMIC DNA]</scope>
    <source>
        <strain evidence="1">70B-A</strain>
    </source>
</reference>
<accession>A0A3P7P7K5</accession>
<gene>
    <name evidence="1" type="ORF">PATL70BA_0355</name>
</gene>
<name>A0A3P7P7K5_9FIRM</name>
<dbReference type="AlphaFoldDB" id="A0A3P7P7K5"/>
<keyword evidence="2" id="KW-1185">Reference proteome</keyword>
<sequence length="178" mass="20886">MLGKMMNIKTPNEHWNAIFSTKVDPELGWYEHDVSQILKFMDLIPMDDYKKIVLGVLEGKRIEEIDDITETIEKMTETVQYIDSWINMNGTQRTKPLKKARVISKLEFFIPLSEYKRLNNLQKPMEVFERPEEHMTIHRNDGSSIIISYEYGQVKVTDSRNPSSCMIREADHFISTIV</sequence>
<evidence type="ECO:0000313" key="1">
    <source>
        <dbReference type="EMBL" id="VDN46203.1"/>
    </source>
</evidence>
<evidence type="ECO:0000313" key="2">
    <source>
        <dbReference type="Proteomes" id="UP000279029"/>
    </source>
</evidence>
<dbReference type="KEGG" id="cbar:PATL70BA_0355"/>
<organism evidence="1 2">
    <name type="scientific">Petrocella atlantisensis</name>
    <dbReference type="NCBI Taxonomy" id="2173034"/>
    <lineage>
        <taxon>Bacteria</taxon>
        <taxon>Bacillati</taxon>
        <taxon>Bacillota</taxon>
        <taxon>Clostridia</taxon>
        <taxon>Lachnospirales</taxon>
        <taxon>Vallitaleaceae</taxon>
        <taxon>Petrocella</taxon>
    </lineage>
</organism>
<dbReference type="Proteomes" id="UP000279029">
    <property type="component" value="Chromosome"/>
</dbReference>
<protein>
    <submittedName>
        <fullName evidence="1">Uncharacterized protein</fullName>
    </submittedName>
</protein>
<dbReference type="EMBL" id="LR130778">
    <property type="protein sequence ID" value="VDN46203.1"/>
    <property type="molecule type" value="Genomic_DNA"/>
</dbReference>
<proteinExistence type="predicted"/>